<dbReference type="PRINTS" id="PR00081">
    <property type="entry name" value="GDHRDH"/>
</dbReference>
<dbReference type="InterPro" id="IPR002347">
    <property type="entry name" value="SDR_fam"/>
</dbReference>
<comment type="similarity">
    <text evidence="1 3">Belongs to the short-chain dehydrogenases/reductases (SDR) family.</text>
</comment>
<dbReference type="GO" id="GO:0016491">
    <property type="term" value="F:oxidoreductase activity"/>
    <property type="evidence" value="ECO:0007669"/>
    <property type="project" value="UniProtKB-KW"/>
</dbReference>
<proteinExistence type="inferred from homology"/>
<dbReference type="SUPFAM" id="SSF51735">
    <property type="entry name" value="NAD(P)-binding Rossmann-fold domains"/>
    <property type="match status" value="1"/>
</dbReference>
<dbReference type="AlphaFoldDB" id="A0A6C0GH30"/>
<dbReference type="FunFam" id="3.40.50.720:FF:000084">
    <property type="entry name" value="Short-chain dehydrogenase reductase"/>
    <property type="match status" value="1"/>
</dbReference>
<dbReference type="PANTHER" id="PTHR43669">
    <property type="entry name" value="5-KETO-D-GLUCONATE 5-REDUCTASE"/>
    <property type="match status" value="1"/>
</dbReference>
<dbReference type="Pfam" id="PF00106">
    <property type="entry name" value="adh_short"/>
    <property type="match status" value="1"/>
</dbReference>
<protein>
    <submittedName>
        <fullName evidence="4">SDR family oxidoreductase</fullName>
    </submittedName>
</protein>
<keyword evidence="2" id="KW-0560">Oxidoreductase</keyword>
<keyword evidence="5" id="KW-1185">Reference proteome</keyword>
<evidence type="ECO:0000256" key="2">
    <source>
        <dbReference type="ARBA" id="ARBA00023002"/>
    </source>
</evidence>
<accession>A0A6C0GH30</accession>
<dbReference type="InterPro" id="IPR020904">
    <property type="entry name" value="Sc_DH/Rdtase_CS"/>
</dbReference>
<dbReference type="CDD" id="cd05233">
    <property type="entry name" value="SDR_c"/>
    <property type="match status" value="1"/>
</dbReference>
<dbReference type="PRINTS" id="PR00080">
    <property type="entry name" value="SDRFAMILY"/>
</dbReference>
<evidence type="ECO:0000256" key="3">
    <source>
        <dbReference type="RuleBase" id="RU000363"/>
    </source>
</evidence>
<reference evidence="4 5" key="1">
    <citation type="submission" date="2020-01" db="EMBL/GenBank/DDBJ databases">
        <authorList>
            <person name="Kim M.K."/>
        </authorList>
    </citation>
    <scope>NUCLEOTIDE SEQUENCE [LARGE SCALE GENOMIC DNA]</scope>
    <source>
        <strain evidence="4 5">172606-1</strain>
    </source>
</reference>
<organism evidence="4 5">
    <name type="scientific">Rhodocytophaga rosea</name>
    <dbReference type="NCBI Taxonomy" id="2704465"/>
    <lineage>
        <taxon>Bacteria</taxon>
        <taxon>Pseudomonadati</taxon>
        <taxon>Bacteroidota</taxon>
        <taxon>Cytophagia</taxon>
        <taxon>Cytophagales</taxon>
        <taxon>Rhodocytophagaceae</taxon>
        <taxon>Rhodocytophaga</taxon>
    </lineage>
</organism>
<evidence type="ECO:0000313" key="5">
    <source>
        <dbReference type="Proteomes" id="UP000480178"/>
    </source>
</evidence>
<dbReference type="InterPro" id="IPR036291">
    <property type="entry name" value="NAD(P)-bd_dom_sf"/>
</dbReference>
<dbReference type="PANTHER" id="PTHR43669:SF12">
    <property type="entry name" value="BLR5618 PROTEIN"/>
    <property type="match status" value="1"/>
</dbReference>
<dbReference type="Proteomes" id="UP000480178">
    <property type="component" value="Chromosome"/>
</dbReference>
<dbReference type="EMBL" id="CP048222">
    <property type="protein sequence ID" value="QHT67298.1"/>
    <property type="molecule type" value="Genomic_DNA"/>
</dbReference>
<evidence type="ECO:0000313" key="4">
    <source>
        <dbReference type="EMBL" id="QHT67298.1"/>
    </source>
</evidence>
<name>A0A6C0GH30_9BACT</name>
<dbReference type="KEGG" id="rhoz:GXP67_11960"/>
<dbReference type="RefSeq" id="WP_162443336.1">
    <property type="nucleotide sequence ID" value="NZ_CP048222.1"/>
</dbReference>
<dbReference type="PROSITE" id="PS00061">
    <property type="entry name" value="ADH_SHORT"/>
    <property type="match status" value="1"/>
</dbReference>
<dbReference type="Gene3D" id="3.40.50.720">
    <property type="entry name" value="NAD(P)-binding Rossmann-like Domain"/>
    <property type="match status" value="1"/>
</dbReference>
<evidence type="ECO:0000256" key="1">
    <source>
        <dbReference type="ARBA" id="ARBA00006484"/>
    </source>
</evidence>
<sequence>MSQITKIAIITGAGSGIGRAVAIALGKDGWSLVLAGRREEQLIETAKFCDGKRTLIVPADVTKPESVKNLFTQTIKAYARLDLLFNNAGINAPAKPLEELTMEQWQQVVDTNLTGAFLCTQEAFRIMKGQDPMGGRIINNGSISAHVPRPHSAPYTASKHAITGLTKSISLDGRAFNIACGQIDIGNASSAMTKKIEAGILQADGSQKIEPTIHVEDVGRAVAYMASLPLDTNIPFLTIMANQMPYMGRG</sequence>
<gene>
    <name evidence="4" type="ORF">GXP67_11960</name>
</gene>